<reference evidence="1 2" key="1">
    <citation type="submission" date="2020-08" db="EMBL/GenBank/DDBJ databases">
        <title>Cohnella phylogeny.</title>
        <authorList>
            <person name="Dunlap C."/>
        </authorList>
    </citation>
    <scope>NUCLEOTIDE SEQUENCE [LARGE SCALE GENOMIC DNA]</scope>
    <source>
        <strain evidence="1 2">DSM 28246</strain>
    </source>
</reference>
<protein>
    <submittedName>
        <fullName evidence="1">Uncharacterized protein</fullName>
    </submittedName>
</protein>
<sequence>MTTNRIGRANGEEETPFPLLKFVSGDTLAERLQEVKPLGETEHSLYRLVKDAASGEHYLHYAARHLNIAGGGAEEHYHHLLPLGSDDVIAIALGEPWPVYPDEWRSAYLRNGPNGGYVWYDPDGAAGGSDDAAGYEAAALALREKLLAFRREGGRSEADLQRLLDETEGLFPRREPNGE</sequence>
<evidence type="ECO:0000313" key="2">
    <source>
        <dbReference type="Proteomes" id="UP000547209"/>
    </source>
</evidence>
<evidence type="ECO:0000313" key="1">
    <source>
        <dbReference type="EMBL" id="MBB6669190.1"/>
    </source>
</evidence>
<comment type="caution">
    <text evidence="1">The sequence shown here is derived from an EMBL/GenBank/DDBJ whole genome shotgun (WGS) entry which is preliminary data.</text>
</comment>
<dbReference type="Proteomes" id="UP000547209">
    <property type="component" value="Unassembled WGS sequence"/>
</dbReference>
<dbReference type="EMBL" id="JACJVP010000001">
    <property type="protein sequence ID" value="MBB6669190.1"/>
    <property type="molecule type" value="Genomic_DNA"/>
</dbReference>
<dbReference type="RefSeq" id="WP_185140628.1">
    <property type="nucleotide sequence ID" value="NZ_JACJVP010000001.1"/>
</dbReference>
<proteinExistence type="predicted"/>
<accession>A0A7X0VCR8</accession>
<keyword evidence="2" id="KW-1185">Reference proteome</keyword>
<name>A0A7X0VCR8_9BACL</name>
<dbReference type="AlphaFoldDB" id="A0A7X0VCR8"/>
<gene>
    <name evidence="1" type="ORF">H7C19_00655</name>
</gene>
<organism evidence="1 2">
    <name type="scientific">Cohnella nanjingensis</name>
    <dbReference type="NCBI Taxonomy" id="1387779"/>
    <lineage>
        <taxon>Bacteria</taxon>
        <taxon>Bacillati</taxon>
        <taxon>Bacillota</taxon>
        <taxon>Bacilli</taxon>
        <taxon>Bacillales</taxon>
        <taxon>Paenibacillaceae</taxon>
        <taxon>Cohnella</taxon>
    </lineage>
</organism>